<dbReference type="InterPro" id="IPR023867">
    <property type="entry name" value="Sulphatase_maturase_rSAM"/>
</dbReference>
<protein>
    <recommendedName>
        <fullName evidence="6">Radical SAM core domain-containing protein</fullName>
    </recommendedName>
</protein>
<evidence type="ECO:0000256" key="2">
    <source>
        <dbReference type="ARBA" id="ARBA00022691"/>
    </source>
</evidence>
<dbReference type="PROSITE" id="PS51918">
    <property type="entry name" value="RADICAL_SAM"/>
    <property type="match status" value="1"/>
</dbReference>
<reference evidence="7 8" key="1">
    <citation type="journal article" date="2019" name="Int. J. Syst. Evol. Microbiol.">
        <title>The Global Catalogue of Microorganisms (GCM) 10K type strain sequencing project: providing services to taxonomists for standard genome sequencing and annotation.</title>
        <authorList>
            <consortium name="The Broad Institute Genomics Platform"/>
            <consortium name="The Broad Institute Genome Sequencing Center for Infectious Disease"/>
            <person name="Wu L."/>
            <person name="Ma J."/>
        </authorList>
    </citation>
    <scope>NUCLEOTIDE SEQUENCE [LARGE SCALE GENOMIC DNA]</scope>
    <source>
        <strain evidence="7 8">JCM 6307</strain>
    </source>
</reference>
<keyword evidence="3" id="KW-0479">Metal-binding</keyword>
<evidence type="ECO:0000256" key="5">
    <source>
        <dbReference type="ARBA" id="ARBA00023014"/>
    </source>
</evidence>
<dbReference type="EMBL" id="BAAATA010000009">
    <property type="protein sequence ID" value="GAA2484170.1"/>
    <property type="molecule type" value="Genomic_DNA"/>
</dbReference>
<keyword evidence="5" id="KW-0411">Iron-sulfur</keyword>
<keyword evidence="2" id="KW-0949">S-adenosyl-L-methionine</keyword>
<dbReference type="Proteomes" id="UP001501358">
    <property type="component" value="Unassembled WGS sequence"/>
</dbReference>
<dbReference type="InterPro" id="IPR023885">
    <property type="entry name" value="4Fe4S-binding_SPASM_dom"/>
</dbReference>
<dbReference type="SFLD" id="SFLDG01072">
    <property type="entry name" value="dehydrogenase_like"/>
    <property type="match status" value="1"/>
</dbReference>
<keyword evidence="4" id="KW-0408">Iron</keyword>
<dbReference type="Gene3D" id="3.20.20.70">
    <property type="entry name" value="Aldolase class I"/>
    <property type="match status" value="1"/>
</dbReference>
<dbReference type="SFLD" id="SFLDS00029">
    <property type="entry name" value="Radical_SAM"/>
    <property type="match status" value="1"/>
</dbReference>
<dbReference type="PANTHER" id="PTHR43273:SF8">
    <property type="entry name" value="RADICAL SAM DOMAIN PROTEIN"/>
    <property type="match status" value="1"/>
</dbReference>
<comment type="caution">
    <text evidence="7">The sequence shown here is derived from an EMBL/GenBank/DDBJ whole genome shotgun (WGS) entry which is preliminary data.</text>
</comment>
<evidence type="ECO:0000256" key="1">
    <source>
        <dbReference type="ARBA" id="ARBA00001966"/>
    </source>
</evidence>
<evidence type="ECO:0000313" key="8">
    <source>
        <dbReference type="Proteomes" id="UP001501358"/>
    </source>
</evidence>
<dbReference type="InterPro" id="IPR058240">
    <property type="entry name" value="rSAM_sf"/>
</dbReference>
<comment type="cofactor">
    <cofactor evidence="1">
        <name>[4Fe-4S] cluster</name>
        <dbReference type="ChEBI" id="CHEBI:49883"/>
    </cofactor>
</comment>
<dbReference type="PANTHER" id="PTHR43273">
    <property type="entry name" value="ANAEROBIC SULFATASE-MATURATING ENZYME HOMOLOG ASLB-RELATED"/>
    <property type="match status" value="1"/>
</dbReference>
<accession>A0ABN3LH24</accession>
<sequence length="628" mass="68421">MNQSTEQRHPIEGLYQSLDVDDTSTAVSVIVKTRGETCDIDCLYCYEKRKETPGGARVGAGQIRRLSKLFKGRPLAVELHGGEPLTAGREHIAEILTELADLPRTVRITLQTNGVLLDTDWLDMFDELCPDLRIGVSLDGDAQGNAWRVGYDGKPVYPRVAAALNLLAERGRGVGVIAAVTPAVLGRAEQVLDHLAGFGSVNAISFVPCFDSTVRRSTVLPGRRKTTSRLLQQAAVTGDSGPAWAIHPDEYAQFVLSATAHWINAGHFSRIKLEPAVSVIRRLRGLGTGFCHFSDLKCDHVFTLYPDGRLGSCDELPWPQAQLTQLESVAGQHEVIRVQRDSLLLSQGKALMNKCLTCDYRDTCGGGCIATRWRQDPVDDHNAYCEYRMRMVDGIAALLAQPAHPAGAWCQNLRWRPRTPNSMLDVNAFLTRWDSSDAVRGEVNLHTSEHGNINTLGLAGIHEADDLDPAHPMWRAAIEPRVWPLVDTVTRDWGLITYDSCQGHQYDDLDLPPTGLRVGLLARDREEYARTAAALCRAAASASRGLPGGIEVNIGRSELTCESTGSTTPVLDLSLDPSPGHGWQTYFAHLDDATAVLAEALTAESPKSGTTCACSLPVSVEEARGAIR</sequence>
<evidence type="ECO:0000256" key="4">
    <source>
        <dbReference type="ARBA" id="ARBA00023004"/>
    </source>
</evidence>
<dbReference type="InterPro" id="IPR007197">
    <property type="entry name" value="rSAM"/>
</dbReference>
<proteinExistence type="predicted"/>
<dbReference type="SFLD" id="SFLDG01067">
    <property type="entry name" value="SPASM/twitch_domain_containing"/>
    <property type="match status" value="1"/>
</dbReference>
<evidence type="ECO:0000259" key="6">
    <source>
        <dbReference type="PROSITE" id="PS51918"/>
    </source>
</evidence>
<name>A0ABN3LH24_9ACTN</name>
<dbReference type="RefSeq" id="WP_344382846.1">
    <property type="nucleotide sequence ID" value="NZ_BAAATA010000009.1"/>
</dbReference>
<keyword evidence="8" id="KW-1185">Reference proteome</keyword>
<dbReference type="InterPro" id="IPR013785">
    <property type="entry name" value="Aldolase_TIM"/>
</dbReference>
<dbReference type="SUPFAM" id="SSF102114">
    <property type="entry name" value="Radical SAM enzymes"/>
    <property type="match status" value="1"/>
</dbReference>
<dbReference type="Pfam" id="PF04055">
    <property type="entry name" value="Radical_SAM"/>
    <property type="match status" value="1"/>
</dbReference>
<organism evidence="7 8">
    <name type="scientific">Streptomyces thermolineatus</name>
    <dbReference type="NCBI Taxonomy" id="44033"/>
    <lineage>
        <taxon>Bacteria</taxon>
        <taxon>Bacillati</taxon>
        <taxon>Actinomycetota</taxon>
        <taxon>Actinomycetes</taxon>
        <taxon>Kitasatosporales</taxon>
        <taxon>Streptomycetaceae</taxon>
        <taxon>Streptomyces</taxon>
    </lineage>
</organism>
<evidence type="ECO:0000256" key="3">
    <source>
        <dbReference type="ARBA" id="ARBA00022723"/>
    </source>
</evidence>
<feature type="domain" description="Radical SAM core" evidence="6">
    <location>
        <begin position="21"/>
        <end position="239"/>
    </location>
</feature>
<dbReference type="SFLD" id="SFLDG01386">
    <property type="entry name" value="main_SPASM_domain-containing"/>
    <property type="match status" value="1"/>
</dbReference>
<gene>
    <name evidence="7" type="ORF">GCM10010406_20550</name>
</gene>
<evidence type="ECO:0000313" key="7">
    <source>
        <dbReference type="EMBL" id="GAA2484170.1"/>
    </source>
</evidence>
<dbReference type="CDD" id="cd01335">
    <property type="entry name" value="Radical_SAM"/>
    <property type="match status" value="1"/>
</dbReference>
<dbReference type="NCBIfam" id="TIGR04085">
    <property type="entry name" value="rSAM_more_4Fe4S"/>
    <property type="match status" value="1"/>
</dbReference>